<proteinExistence type="predicted"/>
<dbReference type="Proteomes" id="UP000679179">
    <property type="component" value="Unassembled WGS sequence"/>
</dbReference>
<dbReference type="Gene3D" id="3.40.50.1000">
    <property type="entry name" value="HAD superfamily/HAD-like"/>
    <property type="match status" value="1"/>
</dbReference>
<name>A0A919VFT8_9CLOT</name>
<dbReference type="GO" id="GO:0000166">
    <property type="term" value="F:nucleotide binding"/>
    <property type="evidence" value="ECO:0007669"/>
    <property type="project" value="InterPro"/>
</dbReference>
<sequence length="75" mass="8670">MRTYRVQYNDYNDEFGTIIYIAIDKSYSGYIIISDEIKENSKQVIKRLKKKGVKKIAMLTTNDRKIAKFEGGSLG</sequence>
<comment type="caution">
    <text evidence="1">The sequence shown here is derived from an EMBL/GenBank/DDBJ whole genome shotgun (WGS) entry which is preliminary data.</text>
</comment>
<dbReference type="EMBL" id="BOPZ01000007">
    <property type="protein sequence ID" value="GIM28502.1"/>
    <property type="molecule type" value="Genomic_DNA"/>
</dbReference>
<dbReference type="InterPro" id="IPR023214">
    <property type="entry name" value="HAD_sf"/>
</dbReference>
<accession>A0A919VFT8</accession>
<dbReference type="RefSeq" id="WP_212903312.1">
    <property type="nucleotide sequence ID" value="NZ_BOPZ01000007.1"/>
</dbReference>
<evidence type="ECO:0000313" key="2">
    <source>
        <dbReference type="Proteomes" id="UP000679179"/>
    </source>
</evidence>
<dbReference type="SUPFAM" id="SSF56784">
    <property type="entry name" value="HAD-like"/>
    <property type="match status" value="1"/>
</dbReference>
<gene>
    <name evidence="1" type="ORF">CPJCM30710_11680</name>
</gene>
<dbReference type="Gene3D" id="3.40.1110.10">
    <property type="entry name" value="Calcium-transporting ATPase, cytoplasmic domain N"/>
    <property type="match status" value="1"/>
</dbReference>
<organism evidence="1 2">
    <name type="scientific">Clostridium polyendosporum</name>
    <dbReference type="NCBI Taxonomy" id="69208"/>
    <lineage>
        <taxon>Bacteria</taxon>
        <taxon>Bacillati</taxon>
        <taxon>Bacillota</taxon>
        <taxon>Clostridia</taxon>
        <taxon>Eubacteriales</taxon>
        <taxon>Clostridiaceae</taxon>
        <taxon>Clostridium</taxon>
    </lineage>
</organism>
<dbReference type="InterPro" id="IPR036412">
    <property type="entry name" value="HAD-like_sf"/>
</dbReference>
<evidence type="ECO:0000313" key="1">
    <source>
        <dbReference type="EMBL" id="GIM28502.1"/>
    </source>
</evidence>
<dbReference type="AlphaFoldDB" id="A0A919VFT8"/>
<keyword evidence="2" id="KW-1185">Reference proteome</keyword>
<dbReference type="Pfam" id="PF00702">
    <property type="entry name" value="Hydrolase"/>
    <property type="match status" value="1"/>
</dbReference>
<dbReference type="InterPro" id="IPR023299">
    <property type="entry name" value="ATPase_P-typ_cyto_dom_N"/>
</dbReference>
<protein>
    <submittedName>
        <fullName evidence="1">Uncharacterized protein</fullName>
    </submittedName>
</protein>
<reference evidence="1" key="1">
    <citation type="submission" date="2021-03" db="EMBL/GenBank/DDBJ databases">
        <title>Taxonomic study of Clostridium polyendosporum from meadow-gley soil under rice.</title>
        <authorList>
            <person name="Kobayashi H."/>
            <person name="Tanizawa Y."/>
            <person name="Yagura M."/>
        </authorList>
    </citation>
    <scope>NUCLEOTIDE SEQUENCE</scope>
    <source>
        <strain evidence="1">JCM 30710</strain>
    </source>
</reference>